<dbReference type="Pfam" id="PF13472">
    <property type="entry name" value="Lipase_GDSL_2"/>
    <property type="match status" value="1"/>
</dbReference>
<dbReference type="AlphaFoldDB" id="A0A165YJT1"/>
<dbReference type="CDD" id="cd01836">
    <property type="entry name" value="FeeA_FeeB_like"/>
    <property type="match status" value="1"/>
</dbReference>
<dbReference type="Proteomes" id="UP000076577">
    <property type="component" value="Unassembled WGS sequence"/>
</dbReference>
<dbReference type="RefSeq" id="WP_068006118.1">
    <property type="nucleotide sequence ID" value="NZ_FOFM01000001.1"/>
</dbReference>
<protein>
    <recommendedName>
        <fullName evidence="1">SGNH hydrolase-type esterase domain-containing protein</fullName>
    </recommendedName>
</protein>
<dbReference type="Gene3D" id="3.40.50.1110">
    <property type="entry name" value="SGNH hydrolase"/>
    <property type="match status" value="1"/>
</dbReference>
<feature type="domain" description="SGNH hydrolase-type esterase" evidence="1">
    <location>
        <begin position="51"/>
        <end position="223"/>
    </location>
</feature>
<reference evidence="2 3" key="1">
    <citation type="journal article" date="2016" name="Front. Microbiol.">
        <title>Comparative Genomic Analysis Reveals a Diverse Repertoire of Genes Involved in Prokaryote-Eukaryote Interactions within the Pseudovibrio Genus.</title>
        <authorList>
            <person name="Romano S."/>
            <person name="Fernandez-Guerra A."/>
            <person name="Reen F.J."/>
            <person name="Glockner F.O."/>
            <person name="Crowley S.P."/>
            <person name="O'Sullivan O."/>
            <person name="Cotter P.D."/>
            <person name="Adams C."/>
            <person name="Dobson A.D."/>
            <person name="O'Gara F."/>
        </authorList>
    </citation>
    <scope>NUCLEOTIDE SEQUENCE [LARGE SCALE GENOMIC DNA]</scope>
    <source>
        <strain evidence="2 3">Ad2</strain>
    </source>
</reference>
<dbReference type="STRING" id="989403.SAMN05421798_101623"/>
<dbReference type="InterPro" id="IPR036514">
    <property type="entry name" value="SGNH_hydro_sf"/>
</dbReference>
<dbReference type="OrthoDB" id="9804395at2"/>
<accession>A0A165YJT1</accession>
<evidence type="ECO:0000313" key="3">
    <source>
        <dbReference type="Proteomes" id="UP000076577"/>
    </source>
</evidence>
<evidence type="ECO:0000259" key="1">
    <source>
        <dbReference type="Pfam" id="PF13472"/>
    </source>
</evidence>
<name>A0A165YJT1_9HYPH</name>
<proteinExistence type="predicted"/>
<evidence type="ECO:0000313" key="2">
    <source>
        <dbReference type="EMBL" id="KZL18902.1"/>
    </source>
</evidence>
<dbReference type="EMBL" id="LMCB01000017">
    <property type="protein sequence ID" value="KZL18902.1"/>
    <property type="molecule type" value="Genomic_DNA"/>
</dbReference>
<dbReference type="SUPFAM" id="SSF52266">
    <property type="entry name" value="SGNH hydrolase"/>
    <property type="match status" value="1"/>
</dbReference>
<organism evidence="2 3">
    <name type="scientific">Pseudovibrio axinellae</name>
    <dbReference type="NCBI Taxonomy" id="989403"/>
    <lineage>
        <taxon>Bacteria</taxon>
        <taxon>Pseudomonadati</taxon>
        <taxon>Pseudomonadota</taxon>
        <taxon>Alphaproteobacteria</taxon>
        <taxon>Hyphomicrobiales</taxon>
        <taxon>Stappiaceae</taxon>
        <taxon>Pseudovibrio</taxon>
    </lineage>
</organism>
<dbReference type="InterPro" id="IPR013830">
    <property type="entry name" value="SGNH_hydro"/>
</dbReference>
<sequence>MFIPSWLTWALLPVYIVEGLRARANSLRLSPAPGPQFGKVAGQGQQISLLVVGDSSVAGVGLEHTSHGLTYKMAKKIAEATGQPVKWRAAGNNSATSSQICDVVVPNLPRADYTHIYISIGFNDLKNFRSGKAWKKGFGELIYALRTKYPHARLYWSKLMSPMNVPALSWALGAVLEPRRQMINRVATQLCEERGATAISVTPGITAEGFCEDGIHAAPIGNQHWVDHVVGELVKRDLLRLEDQNEVEDEQHQMDRAL</sequence>
<dbReference type="GO" id="GO:0016788">
    <property type="term" value="F:hydrolase activity, acting on ester bonds"/>
    <property type="evidence" value="ECO:0007669"/>
    <property type="project" value="UniProtKB-ARBA"/>
</dbReference>
<comment type="caution">
    <text evidence="2">The sequence shown here is derived from an EMBL/GenBank/DDBJ whole genome shotgun (WGS) entry which is preliminary data.</text>
</comment>
<keyword evidence="3" id="KW-1185">Reference proteome</keyword>
<gene>
    <name evidence="2" type="ORF">PsAD2_02418</name>
</gene>